<dbReference type="EMBL" id="QGDI01000013">
    <property type="protein sequence ID" value="PWJ10572.1"/>
    <property type="molecule type" value="Genomic_DNA"/>
</dbReference>
<evidence type="ECO:0000256" key="1">
    <source>
        <dbReference type="SAM" id="Phobius"/>
    </source>
</evidence>
<dbReference type="AlphaFoldDB" id="A0A315YHD9"/>
<proteinExistence type="predicted"/>
<evidence type="ECO:0000313" key="3">
    <source>
        <dbReference type="Proteomes" id="UP000245720"/>
    </source>
</evidence>
<dbReference type="OrthoDB" id="1819564at2"/>
<keyword evidence="1" id="KW-0812">Transmembrane</keyword>
<gene>
    <name evidence="2" type="ORF">IE37_02930</name>
</gene>
<evidence type="ECO:0000313" key="2">
    <source>
        <dbReference type="EMBL" id="PWJ10572.1"/>
    </source>
</evidence>
<keyword evidence="1" id="KW-1133">Transmembrane helix</keyword>
<protein>
    <submittedName>
        <fullName evidence="2">Uncharacterized protein</fullName>
    </submittedName>
</protein>
<name>A0A315YHD9_RUMFL</name>
<dbReference type="RefSeq" id="WP_109727625.1">
    <property type="nucleotide sequence ID" value="NZ_QGDI01000013.1"/>
</dbReference>
<sequence length="242" mass="26555">MKKHIKTMVAVIFTVMTCLFGGMNAFAWVAADGIIAVRYTDAPEGTVFVDILLPKTEDDKYASADGKPSAAIILHGEDENGERTEETLTLPEDCELVKYDDGYTSCLFGRDIATEYRVNSFRMDIVLDEQKLINTDVSNYYGSLKLAYCDEKGNVLAVTEPVETEHNDKPANFYVNANGTSLECKLDNGIDVGKGLTAFVFGTVIVVCIIAVLGGAVIAAIVVVVVILILRHNKKKNQQYRQ</sequence>
<organism evidence="2 3">
    <name type="scientific">Ruminococcus flavefaciens</name>
    <dbReference type="NCBI Taxonomy" id="1265"/>
    <lineage>
        <taxon>Bacteria</taxon>
        <taxon>Bacillati</taxon>
        <taxon>Bacillota</taxon>
        <taxon>Clostridia</taxon>
        <taxon>Eubacteriales</taxon>
        <taxon>Oscillospiraceae</taxon>
        <taxon>Ruminococcus</taxon>
    </lineage>
</organism>
<reference evidence="2 3" key="1">
    <citation type="submission" date="2018-05" db="EMBL/GenBank/DDBJ databases">
        <title>The Hungate 1000. A catalogue of reference genomes from the rumen microbiome.</title>
        <authorList>
            <person name="Kelly W."/>
        </authorList>
    </citation>
    <scope>NUCLEOTIDE SEQUENCE [LARGE SCALE GENOMIC DNA]</scope>
    <source>
        <strain evidence="2 3">SAb67</strain>
    </source>
</reference>
<comment type="caution">
    <text evidence="2">The sequence shown here is derived from an EMBL/GenBank/DDBJ whole genome shotgun (WGS) entry which is preliminary data.</text>
</comment>
<keyword evidence="1" id="KW-0472">Membrane</keyword>
<dbReference type="Proteomes" id="UP000245720">
    <property type="component" value="Unassembled WGS sequence"/>
</dbReference>
<accession>A0A315YHD9</accession>
<feature type="transmembrane region" description="Helical" evidence="1">
    <location>
        <begin position="198"/>
        <end position="230"/>
    </location>
</feature>